<dbReference type="PANTHER" id="PTHR46189">
    <property type="entry name" value="LD41958P"/>
    <property type="match status" value="1"/>
</dbReference>
<feature type="repeat" description="WD" evidence="1">
    <location>
        <begin position="448"/>
        <end position="479"/>
    </location>
</feature>
<dbReference type="PROSITE" id="PS50195">
    <property type="entry name" value="PX"/>
    <property type="match status" value="1"/>
</dbReference>
<evidence type="ECO:0000313" key="6">
    <source>
        <dbReference type="Proteomes" id="UP000039324"/>
    </source>
</evidence>
<dbReference type="Gene3D" id="2.130.10.10">
    <property type="entry name" value="YVTN repeat-like/Quinoprotein amine dehydrogenase"/>
    <property type="match status" value="2"/>
</dbReference>
<dbReference type="GO" id="GO:0035091">
    <property type="term" value="F:phosphatidylinositol binding"/>
    <property type="evidence" value="ECO:0007669"/>
    <property type="project" value="InterPro"/>
</dbReference>
<accession>A0A0G4J3X1</accession>
<dbReference type="OrthoDB" id="63070at2759"/>
<feature type="region of interest" description="Disordered" evidence="2">
    <location>
        <begin position="504"/>
        <end position="524"/>
    </location>
</feature>
<dbReference type="SUPFAM" id="SSF64268">
    <property type="entry name" value="PX domain"/>
    <property type="match status" value="1"/>
</dbReference>
<evidence type="ECO:0000256" key="2">
    <source>
        <dbReference type="SAM" id="MobiDB-lite"/>
    </source>
</evidence>
<dbReference type="PROSITE" id="PS50082">
    <property type="entry name" value="WD_REPEATS_2"/>
    <property type="match status" value="2"/>
</dbReference>
<feature type="repeat" description="WD" evidence="1">
    <location>
        <begin position="405"/>
        <end position="437"/>
    </location>
</feature>
<proteinExistence type="predicted"/>
<keyword evidence="1" id="KW-0853">WD repeat</keyword>
<dbReference type="SUPFAM" id="SSF50978">
    <property type="entry name" value="WD40 repeat-like"/>
    <property type="match status" value="1"/>
</dbReference>
<dbReference type="InterPro" id="IPR042234">
    <property type="entry name" value="WDFY1/WDFY2"/>
</dbReference>
<protein>
    <recommendedName>
        <fullName evidence="3">PX domain-containing protein</fullName>
    </recommendedName>
</protein>
<evidence type="ECO:0000313" key="7">
    <source>
        <dbReference type="Proteomes" id="UP000290189"/>
    </source>
</evidence>
<geneLocation type="mitochondrion" evidence="5"/>
<keyword evidence="5" id="KW-0496">Mitochondrion</keyword>
<dbReference type="Pfam" id="PF00400">
    <property type="entry name" value="WD40"/>
    <property type="match status" value="3"/>
</dbReference>
<dbReference type="InterPro" id="IPR001683">
    <property type="entry name" value="PX_dom"/>
</dbReference>
<evidence type="ECO:0000313" key="4">
    <source>
        <dbReference type="EMBL" id="CEP01976.1"/>
    </source>
</evidence>
<feature type="domain" description="PX" evidence="3">
    <location>
        <begin position="20"/>
        <end position="141"/>
    </location>
</feature>
<dbReference type="SMART" id="SM00312">
    <property type="entry name" value="PX"/>
    <property type="match status" value="1"/>
</dbReference>
<sequence length="524" mass="57064">MGLEARVQASRHVPVGSLITAVVQTTTTRAGPTVSLLPHTAFAIVVRVQRDGCTTLRDGDATQWILDRRYSAFVELHRSLARKFGDLPSLPPKRILGNMDDVFVEERRQQLDRYLLLLCGRPAIVFTEDLQRFLDLPEHGVEIAHPSTIVATTILADPRFGVNDAAYDDGGVVVTASSDTRVFSRVDSFVTNTSFPWEQQGAIVPVGSVNVWTRNASFEWAVTACHYFPDAARCVAYSNDHRQICVGLASGVIHMCCLPASADELTGHTTSPVHQGRVTCILFPSVSQNLIISGGEDHFIALTDIPRLLTVSKHDCGSPVHSLDYHAETRRLFVGCAQVIHVLDATDGHFRLLSHLSDGHGPIAALSYCHSELVLFSGAKRICTVRAAQATDRSLSSLRVVAQLKNGPTSSITAVAFSANYREVITGHKNGLLCVWDSKGTGPIEYVLEAHKSRVSVILCIGDETVMTAGRDGNIKLWKRPASQRGRRADPVPVRRMIMQFDQGLPEDASLPGSSSPLPQRGVG</sequence>
<organism evidence="4 6">
    <name type="scientific">Plasmodiophora brassicae</name>
    <name type="common">Clubroot disease agent</name>
    <dbReference type="NCBI Taxonomy" id="37360"/>
    <lineage>
        <taxon>Eukaryota</taxon>
        <taxon>Sar</taxon>
        <taxon>Rhizaria</taxon>
        <taxon>Endomyxa</taxon>
        <taxon>Phytomyxea</taxon>
        <taxon>Plasmodiophorida</taxon>
        <taxon>Plasmodiophoridae</taxon>
        <taxon>Plasmodiophora</taxon>
    </lineage>
</organism>
<dbReference type="EMBL" id="CDSF01000122">
    <property type="protein sequence ID" value="CEP01976.1"/>
    <property type="molecule type" value="Genomic_DNA"/>
</dbReference>
<dbReference type="InterPro" id="IPR001680">
    <property type="entry name" value="WD40_rpt"/>
</dbReference>
<dbReference type="Proteomes" id="UP000039324">
    <property type="component" value="Unassembled WGS sequence"/>
</dbReference>
<name>A0A0G4J3X1_PLABS</name>
<dbReference type="EMBL" id="OVEO01000010">
    <property type="protein sequence ID" value="SPQ98834.1"/>
    <property type="molecule type" value="Genomic_DNA"/>
</dbReference>
<dbReference type="Proteomes" id="UP000290189">
    <property type="component" value="Unassembled WGS sequence"/>
</dbReference>
<keyword evidence="6" id="KW-1185">Reference proteome</keyword>
<dbReference type="Pfam" id="PF00787">
    <property type="entry name" value="PX"/>
    <property type="match status" value="1"/>
</dbReference>
<gene>
    <name evidence="4" type="ORF">PBRA_002241</name>
    <name evidence="5" type="ORF">PLBR_LOCUS6049</name>
</gene>
<reference evidence="5 7" key="2">
    <citation type="submission" date="2018-03" db="EMBL/GenBank/DDBJ databases">
        <authorList>
            <person name="Fogelqvist J."/>
        </authorList>
    </citation>
    <scope>NUCLEOTIDE SEQUENCE [LARGE SCALE GENOMIC DNA]</scope>
</reference>
<evidence type="ECO:0000313" key="5">
    <source>
        <dbReference type="EMBL" id="SPQ98834.1"/>
    </source>
</evidence>
<dbReference type="PANTHER" id="PTHR46189:SF1">
    <property type="entry name" value="LD41958P"/>
    <property type="match status" value="1"/>
</dbReference>
<dbReference type="InterPro" id="IPR015943">
    <property type="entry name" value="WD40/YVTN_repeat-like_dom_sf"/>
</dbReference>
<dbReference type="SMART" id="SM00320">
    <property type="entry name" value="WD40"/>
    <property type="match status" value="6"/>
</dbReference>
<dbReference type="OMA" id="AWWSIES"/>
<evidence type="ECO:0000256" key="1">
    <source>
        <dbReference type="PROSITE-ProRule" id="PRU00221"/>
    </source>
</evidence>
<dbReference type="CDD" id="cd06093">
    <property type="entry name" value="PX_domain"/>
    <property type="match status" value="1"/>
</dbReference>
<reference evidence="4 6" key="1">
    <citation type="submission" date="2015-02" db="EMBL/GenBank/DDBJ databases">
        <authorList>
            <person name="Chooi Y.-H."/>
        </authorList>
    </citation>
    <scope>NUCLEOTIDE SEQUENCE [LARGE SCALE GENOMIC DNA]</scope>
    <source>
        <strain evidence="4">E3</strain>
    </source>
</reference>
<dbReference type="STRING" id="37360.A0A0G4J3X1"/>
<dbReference type="Gene3D" id="3.30.1520.10">
    <property type="entry name" value="Phox-like domain"/>
    <property type="match status" value="1"/>
</dbReference>
<dbReference type="InterPro" id="IPR036871">
    <property type="entry name" value="PX_dom_sf"/>
</dbReference>
<dbReference type="AlphaFoldDB" id="A0A0G4J3X1"/>
<dbReference type="GO" id="GO:0005769">
    <property type="term" value="C:early endosome"/>
    <property type="evidence" value="ECO:0007669"/>
    <property type="project" value="TreeGrafter"/>
</dbReference>
<evidence type="ECO:0000259" key="3">
    <source>
        <dbReference type="PROSITE" id="PS50195"/>
    </source>
</evidence>
<dbReference type="InterPro" id="IPR036322">
    <property type="entry name" value="WD40_repeat_dom_sf"/>
</dbReference>